<dbReference type="RefSeq" id="WP_105048860.1">
    <property type="nucleotide sequence ID" value="NZ_CP150661.1"/>
</dbReference>
<reference evidence="1 2" key="1">
    <citation type="submission" date="2016-12" db="EMBL/GenBank/DDBJ databases">
        <title>Trade-off between light-utilization and light-protection in marine flavobacteria.</title>
        <authorList>
            <person name="Kumagai Y."/>
            <person name="Yoshizawa S."/>
            <person name="Kogure K."/>
            <person name="Iwasaki W."/>
        </authorList>
    </citation>
    <scope>NUCLEOTIDE SEQUENCE [LARGE SCALE GENOMIC DNA]</scope>
    <source>
        <strain evidence="1 2">KCTC 12100</strain>
    </source>
</reference>
<organism evidence="1 2">
    <name type="scientific">Polaribacter butkevichii</name>
    <dbReference type="NCBI Taxonomy" id="218490"/>
    <lineage>
        <taxon>Bacteria</taxon>
        <taxon>Pseudomonadati</taxon>
        <taxon>Bacteroidota</taxon>
        <taxon>Flavobacteriia</taxon>
        <taxon>Flavobacteriales</taxon>
        <taxon>Flavobacteriaceae</taxon>
    </lineage>
</organism>
<accession>A0A2P6CE61</accession>
<comment type="caution">
    <text evidence="1">The sequence shown here is derived from an EMBL/GenBank/DDBJ whole genome shotgun (WGS) entry which is preliminary data.</text>
</comment>
<keyword evidence="2" id="KW-1185">Reference proteome</keyword>
<protein>
    <submittedName>
        <fullName evidence="1">Uncharacterized protein</fullName>
    </submittedName>
</protein>
<dbReference type="Proteomes" id="UP000247345">
    <property type="component" value="Unassembled WGS sequence"/>
</dbReference>
<proteinExistence type="predicted"/>
<dbReference type="AlphaFoldDB" id="A0A2P6CE61"/>
<dbReference type="OrthoDB" id="5914937at2"/>
<gene>
    <name evidence="1" type="ORF">BTO14_07945</name>
</gene>
<dbReference type="EMBL" id="MSCK01000001">
    <property type="protein sequence ID" value="PQJ73195.1"/>
    <property type="molecule type" value="Genomic_DNA"/>
</dbReference>
<evidence type="ECO:0000313" key="2">
    <source>
        <dbReference type="Proteomes" id="UP000247345"/>
    </source>
</evidence>
<evidence type="ECO:0000313" key="1">
    <source>
        <dbReference type="EMBL" id="PQJ73195.1"/>
    </source>
</evidence>
<name>A0A2P6CE61_9FLAO</name>
<sequence>MSAIQIKNILYKGWKETIVISNAEIKVLVVPETGRIMHYGFIDGENVLYENKALEGVAFTKDAYFKNGANIEAPNVGGNRVLPCSEDYLHLITGSRHVPDPYINASAYSVTFLANGIVLESPISTLLGIQIKRTITISKQGTRVNIQQELIKKVAAKNQELENIPLTIWSLSKIKTPNVSFAGINKNSVFKDGFTISKWPDAKNYAEENVVLNNDIITLKSSEEFPQKIGLDAKKWVAGYLENTLFVEQFNFEEKATYPDNGTSVTIFGNHLFTELECLSPEKKLVLGESIQYDLHWSLCKVATKNEARTVLQSM</sequence>